<dbReference type="InterPro" id="IPR036259">
    <property type="entry name" value="MFS_trans_sf"/>
</dbReference>
<accession>A0A1Y1HQ78</accession>
<dbReference type="EMBL" id="DF236974">
    <property type="protein sequence ID" value="GAQ79141.1"/>
    <property type="molecule type" value="Genomic_DNA"/>
</dbReference>
<gene>
    <name evidence="11" type="ORF">KFL_000250180</name>
</gene>
<sequence>MAPAGTELPTSTIPEEDEEKLLNEDENENAEDGDEEQEEEDRKLSTARLALVSIIAGGVQFGWALQLSLLTPYVQELGIPHAYASFIWLCGPISGLLVQPMIGVWTDSCTSKWGPRRPFIFVGTILITISMLIIGYSADIGYQLGDREAFIKTGAKPYACLVFVIGFWMLDLANNTLQGPCRALVADLASESQRNAGNAFFSMWMAVGNVLGYSTGASGMASRLLPRAIIFSPACSGPCANLKSAFLLALLFLLVCSTITMLSAPEQQLVLEDEEEEEDWLSKVQMPLLDEDRPRRPLYEPPALTGRKSSLKADLAASADGDDKKRKRVTIDQAGSDVPDAGALGMPRSRSAPRVDLPDQLPAPSTGRRFSVDAQTPLLASQSSLRSPGYKRARRSDLLYRIGSGGPEFYGSMDYLTHHRRQPSLSRQDSSRQEAIIAVLQRSKPPPPAVEQPEEEKTVLGMALDGAAQVAEVTGEAIASAAQATGEAITTAATATGEAITTAAVVTSNAVTKAAKATKKKVTRGCSRVFAPLVQIFKEINMGLWSLSVQMKLVMVVMAFTWLAWFPFFLFDTDWVGREVYHGAPRGESPAAATLYQLGVRTGALGLLLNSIVQGITSLLIDPLCTKFGSKWVWAGGNVIMAACLGSSYVISHAAYLSPHVGPHGEILLPSDSVRYAAVAMFALLGIPLAITYSVPYSLTAVLTAHDDNSSGGQGLAMGVLNLAIVVPQVVISVGSGPWDALFGGGNVPAFVTAAVFAFIGAVCAGVFLPRKLLVNSGSEGGGDEDSKEEVAI</sequence>
<proteinExistence type="inferred from homology"/>
<evidence type="ECO:0000256" key="3">
    <source>
        <dbReference type="ARBA" id="ARBA00007134"/>
    </source>
</evidence>
<keyword evidence="8 10" id="KW-0472">Membrane</keyword>
<dbReference type="AlphaFoldDB" id="A0A1Y1HQ78"/>
<comment type="subcellular location">
    <subcellularLocation>
        <location evidence="1">Membrane</location>
        <topology evidence="1">Multi-pass membrane protein</topology>
    </subcellularLocation>
</comment>
<reference evidence="11 12" key="1">
    <citation type="journal article" date="2014" name="Nat. Commun.">
        <title>Klebsormidium flaccidum genome reveals primary factors for plant terrestrial adaptation.</title>
        <authorList>
            <person name="Hori K."/>
            <person name="Maruyama F."/>
            <person name="Fujisawa T."/>
            <person name="Togashi T."/>
            <person name="Yamamoto N."/>
            <person name="Seo M."/>
            <person name="Sato S."/>
            <person name="Yamada T."/>
            <person name="Mori H."/>
            <person name="Tajima N."/>
            <person name="Moriyama T."/>
            <person name="Ikeuchi M."/>
            <person name="Watanabe M."/>
            <person name="Wada H."/>
            <person name="Kobayashi K."/>
            <person name="Saito M."/>
            <person name="Masuda T."/>
            <person name="Sasaki-Sekimoto Y."/>
            <person name="Mashiguchi K."/>
            <person name="Awai K."/>
            <person name="Shimojima M."/>
            <person name="Masuda S."/>
            <person name="Iwai M."/>
            <person name="Nobusawa T."/>
            <person name="Narise T."/>
            <person name="Kondo S."/>
            <person name="Saito H."/>
            <person name="Sato R."/>
            <person name="Murakawa M."/>
            <person name="Ihara Y."/>
            <person name="Oshima-Yamada Y."/>
            <person name="Ohtaka K."/>
            <person name="Satoh M."/>
            <person name="Sonobe K."/>
            <person name="Ishii M."/>
            <person name="Ohtani R."/>
            <person name="Kanamori-Sato M."/>
            <person name="Honoki R."/>
            <person name="Miyazaki D."/>
            <person name="Mochizuki H."/>
            <person name="Umetsu J."/>
            <person name="Higashi K."/>
            <person name="Shibata D."/>
            <person name="Kamiya Y."/>
            <person name="Sato N."/>
            <person name="Nakamura Y."/>
            <person name="Tabata S."/>
            <person name="Ida S."/>
            <person name="Kurokawa K."/>
            <person name="Ohta H."/>
        </authorList>
    </citation>
    <scope>NUCLEOTIDE SEQUENCE [LARGE SCALE GENOMIC DNA]</scope>
    <source>
        <strain evidence="11 12">NIES-2285</strain>
    </source>
</reference>
<evidence type="ECO:0000256" key="2">
    <source>
        <dbReference type="ARBA" id="ARBA00004914"/>
    </source>
</evidence>
<evidence type="ECO:0000256" key="10">
    <source>
        <dbReference type="SAM" id="Phobius"/>
    </source>
</evidence>
<evidence type="ECO:0000313" key="11">
    <source>
        <dbReference type="EMBL" id="GAQ79141.1"/>
    </source>
</evidence>
<feature type="region of interest" description="Disordered" evidence="9">
    <location>
        <begin position="292"/>
        <end position="375"/>
    </location>
</feature>
<evidence type="ECO:0000256" key="5">
    <source>
        <dbReference type="ARBA" id="ARBA00022597"/>
    </source>
</evidence>
<dbReference type="OMA" id="WKEWKNG"/>
<name>A0A1Y1HQ78_KLENI</name>
<evidence type="ECO:0000256" key="9">
    <source>
        <dbReference type="SAM" id="MobiDB-lite"/>
    </source>
</evidence>
<dbReference type="OrthoDB" id="28755at2759"/>
<dbReference type="Proteomes" id="UP000054558">
    <property type="component" value="Unassembled WGS sequence"/>
</dbReference>
<keyword evidence="5" id="KW-0762">Sugar transport</keyword>
<feature type="transmembrane region" description="Helical" evidence="10">
    <location>
        <begin position="82"/>
        <end position="106"/>
    </location>
</feature>
<feature type="transmembrane region" description="Helical" evidence="10">
    <location>
        <begin position="118"/>
        <end position="138"/>
    </location>
</feature>
<dbReference type="GO" id="GO:0016020">
    <property type="term" value="C:membrane"/>
    <property type="evidence" value="ECO:0000318"/>
    <property type="project" value="GO_Central"/>
</dbReference>
<keyword evidence="4" id="KW-0813">Transport</keyword>
<keyword evidence="7 10" id="KW-1133">Transmembrane helix</keyword>
<dbReference type="Pfam" id="PF07690">
    <property type="entry name" value="MFS_1"/>
    <property type="match status" value="1"/>
</dbReference>
<organism evidence="11 12">
    <name type="scientific">Klebsormidium nitens</name>
    <name type="common">Green alga</name>
    <name type="synonym">Ulothrix nitens</name>
    <dbReference type="NCBI Taxonomy" id="105231"/>
    <lineage>
        <taxon>Eukaryota</taxon>
        <taxon>Viridiplantae</taxon>
        <taxon>Streptophyta</taxon>
        <taxon>Klebsormidiophyceae</taxon>
        <taxon>Klebsormidiales</taxon>
        <taxon>Klebsormidiaceae</taxon>
        <taxon>Klebsormidium</taxon>
    </lineage>
</organism>
<keyword evidence="12" id="KW-1185">Reference proteome</keyword>
<feature type="transmembrane region" description="Helical" evidence="10">
    <location>
        <begin position="676"/>
        <end position="695"/>
    </location>
</feature>
<feature type="transmembrane region" description="Helical" evidence="10">
    <location>
        <begin position="49"/>
        <end position="70"/>
    </location>
</feature>
<dbReference type="GO" id="GO:0008506">
    <property type="term" value="F:sucrose:proton symporter activity"/>
    <property type="evidence" value="ECO:0000318"/>
    <property type="project" value="GO_Central"/>
</dbReference>
<protein>
    <submittedName>
        <fullName evidence="11">Sucrose transporter</fullName>
    </submittedName>
</protein>
<evidence type="ECO:0000256" key="7">
    <source>
        <dbReference type="ARBA" id="ARBA00022989"/>
    </source>
</evidence>
<evidence type="ECO:0000313" key="12">
    <source>
        <dbReference type="Proteomes" id="UP000054558"/>
    </source>
</evidence>
<comment type="pathway">
    <text evidence="2">Glycan biosynthesis; sucrose metabolism.</text>
</comment>
<feature type="transmembrane region" description="Helical" evidence="10">
    <location>
        <begin position="603"/>
        <end position="621"/>
    </location>
</feature>
<evidence type="ECO:0000256" key="8">
    <source>
        <dbReference type="ARBA" id="ARBA00023136"/>
    </source>
</evidence>
<feature type="transmembrane region" description="Helical" evidence="10">
    <location>
        <begin position="716"/>
        <end position="736"/>
    </location>
</feature>
<evidence type="ECO:0000256" key="6">
    <source>
        <dbReference type="ARBA" id="ARBA00022692"/>
    </source>
</evidence>
<feature type="compositionally biased region" description="Acidic residues" evidence="9">
    <location>
        <begin position="14"/>
        <end position="39"/>
    </location>
</feature>
<feature type="transmembrane region" description="Helical" evidence="10">
    <location>
        <begin position="158"/>
        <end position="177"/>
    </location>
</feature>
<evidence type="ECO:0000256" key="4">
    <source>
        <dbReference type="ARBA" id="ARBA00022448"/>
    </source>
</evidence>
<dbReference type="SUPFAM" id="SSF103473">
    <property type="entry name" value="MFS general substrate transporter"/>
    <property type="match status" value="1"/>
</dbReference>
<dbReference type="Gene3D" id="1.20.1250.20">
    <property type="entry name" value="MFS general substrate transporter like domains"/>
    <property type="match status" value="2"/>
</dbReference>
<evidence type="ECO:0000256" key="1">
    <source>
        <dbReference type="ARBA" id="ARBA00004141"/>
    </source>
</evidence>
<feature type="region of interest" description="Disordered" evidence="9">
    <location>
        <begin position="1"/>
        <end position="42"/>
    </location>
</feature>
<keyword evidence="6 10" id="KW-0812">Transmembrane</keyword>
<feature type="transmembrane region" description="Helical" evidence="10">
    <location>
        <begin position="633"/>
        <end position="656"/>
    </location>
</feature>
<feature type="transmembrane region" description="Helical" evidence="10">
    <location>
        <begin position="198"/>
        <end position="225"/>
    </location>
</feature>
<dbReference type="InterPro" id="IPR011701">
    <property type="entry name" value="MFS"/>
</dbReference>
<comment type="similarity">
    <text evidence="3">Belongs to the glycoside-pentoside-hexuronide (GPH) cation symporter transporter (TC 2.A.2.4) family.</text>
</comment>
<dbReference type="PANTHER" id="PTHR19432:SF35">
    <property type="entry name" value="SOLUTE CARRIER FAMILY 45 MEMBER 3 ISOFORM X1"/>
    <property type="match status" value="1"/>
</dbReference>
<dbReference type="STRING" id="105231.A0A1Y1HQ78"/>
<feature type="transmembrane region" description="Helical" evidence="10">
    <location>
        <begin position="748"/>
        <end position="769"/>
    </location>
</feature>
<feature type="transmembrane region" description="Helical" evidence="10">
    <location>
        <begin position="553"/>
        <end position="571"/>
    </location>
</feature>
<dbReference type="PANTHER" id="PTHR19432">
    <property type="entry name" value="SUGAR TRANSPORTER"/>
    <property type="match status" value="1"/>
</dbReference>